<dbReference type="OrthoDB" id="7555145at2759"/>
<dbReference type="AlphaFoldDB" id="A0A0J7KAB6"/>
<name>A0A0J7KAB6_LASNI</name>
<sequence>MTNSCECTSRDAAFDLETYGPYLDKIRELFVPSLEYRIHSLLEEFVYSGDSRWAVQFPYFKKFVDAIAAWRDPLIKAAEYDIGTMEKAIRSAVKRVAKDDLITCFLDSITLHYRLSKICRELDALGIEDDIVRSLNVWNFVNERKNRRADCFTDPDTAVDCNTNSMSSCDAKGSTRCERAIELTTNDVCPIEKNEVEQPTTSKCRMVDSNRDPHRRRKGDDSTRDASVSQDDDEADDKIVESLQTECTDVPKVRSFGARLKMIVRRMYPEDRSSPKTFSGSIVTCLALPCKPSDLIGRLFVADPSLTESCLIVMKRKFLMSVYNVCSCLNDILGKLEDVKFARTLYLNCEIHPGYIGFRLKSGNVNKCLFVARIPICQNVRRRAIQRNSVISTCGSRLSTDAETGSRCSERRDDEGNNFNDTLARVDEESEEVDDACCHMSRDECLRDPPTLSSKKSRENIAEETCDATSHVDNSEERDGKCHEISEKSSIEIDRENEAERKCGGKIFDSDNSIQTMTNDEFTGVNDASCACSSSENLVETNREIENISSDKDPDSLSERDRRTRSPDKVSNLEDEDCNANTCSIASFVQNSERDKQLVELSCNPFLEDDISAIDKRMEDDGSLNSEIGRDDFTDIIIDNIPGVVACAFEASRDELDVFSMRTRREHSSEDNDSLTVSVQTSRLRVSSKGIDVNL</sequence>
<feature type="region of interest" description="Disordered" evidence="1">
    <location>
        <begin position="541"/>
        <end position="574"/>
    </location>
</feature>
<gene>
    <name evidence="2" type="ORF">RF55_13620</name>
</gene>
<proteinExistence type="predicted"/>
<comment type="caution">
    <text evidence="2">The sequence shown here is derived from an EMBL/GenBank/DDBJ whole genome shotgun (WGS) entry which is preliminary data.</text>
</comment>
<evidence type="ECO:0000313" key="2">
    <source>
        <dbReference type="EMBL" id="KMQ87171.1"/>
    </source>
</evidence>
<dbReference type="Proteomes" id="UP000036403">
    <property type="component" value="Unassembled WGS sequence"/>
</dbReference>
<feature type="compositionally biased region" description="Basic and acidic residues" evidence="1">
    <location>
        <begin position="205"/>
        <end position="224"/>
    </location>
</feature>
<feature type="compositionally biased region" description="Basic and acidic residues" evidence="1">
    <location>
        <begin position="541"/>
        <end position="572"/>
    </location>
</feature>
<organism evidence="2 3">
    <name type="scientific">Lasius niger</name>
    <name type="common">Black garden ant</name>
    <dbReference type="NCBI Taxonomy" id="67767"/>
    <lineage>
        <taxon>Eukaryota</taxon>
        <taxon>Metazoa</taxon>
        <taxon>Ecdysozoa</taxon>
        <taxon>Arthropoda</taxon>
        <taxon>Hexapoda</taxon>
        <taxon>Insecta</taxon>
        <taxon>Pterygota</taxon>
        <taxon>Neoptera</taxon>
        <taxon>Endopterygota</taxon>
        <taxon>Hymenoptera</taxon>
        <taxon>Apocrita</taxon>
        <taxon>Aculeata</taxon>
        <taxon>Formicoidea</taxon>
        <taxon>Formicidae</taxon>
        <taxon>Formicinae</taxon>
        <taxon>Lasius</taxon>
        <taxon>Lasius</taxon>
    </lineage>
</organism>
<feature type="compositionally biased region" description="Basic and acidic residues" evidence="1">
    <location>
        <begin position="473"/>
        <end position="486"/>
    </location>
</feature>
<feature type="region of interest" description="Disordered" evidence="1">
    <location>
        <begin position="200"/>
        <end position="235"/>
    </location>
</feature>
<feature type="non-terminal residue" evidence="2">
    <location>
        <position position="695"/>
    </location>
</feature>
<evidence type="ECO:0000313" key="3">
    <source>
        <dbReference type="Proteomes" id="UP000036403"/>
    </source>
</evidence>
<protein>
    <submittedName>
        <fullName evidence="2">Vesicular glutamate transporter 1</fullName>
    </submittedName>
</protein>
<evidence type="ECO:0000256" key="1">
    <source>
        <dbReference type="SAM" id="MobiDB-lite"/>
    </source>
</evidence>
<dbReference type="PaxDb" id="67767-A0A0J7KAB6"/>
<dbReference type="EMBL" id="LBMM01010891">
    <property type="protein sequence ID" value="KMQ87171.1"/>
    <property type="molecule type" value="Genomic_DNA"/>
</dbReference>
<accession>A0A0J7KAB6</accession>
<keyword evidence="3" id="KW-1185">Reference proteome</keyword>
<reference evidence="2 3" key="1">
    <citation type="submission" date="2015-04" db="EMBL/GenBank/DDBJ databases">
        <title>Lasius niger genome sequencing.</title>
        <authorList>
            <person name="Konorov E.A."/>
            <person name="Nikitin M.A."/>
            <person name="Kirill M.V."/>
            <person name="Chang P."/>
        </authorList>
    </citation>
    <scope>NUCLEOTIDE SEQUENCE [LARGE SCALE GENOMIC DNA]</scope>
    <source>
        <tissue evidence="2">Whole</tissue>
    </source>
</reference>
<feature type="region of interest" description="Disordered" evidence="1">
    <location>
        <begin position="449"/>
        <end position="486"/>
    </location>
</feature>